<dbReference type="Gene3D" id="3.40.395.10">
    <property type="entry name" value="Adenoviral Proteinase, Chain A"/>
    <property type="match status" value="1"/>
</dbReference>
<dbReference type="GO" id="GO:0008234">
    <property type="term" value="F:cysteine-type peptidase activity"/>
    <property type="evidence" value="ECO:0007669"/>
    <property type="project" value="InterPro"/>
</dbReference>
<organism evidence="5 6">
    <name type="scientific">Solanum commersonii</name>
    <name type="common">Commerson's wild potato</name>
    <name type="synonym">Commerson's nightshade</name>
    <dbReference type="NCBI Taxonomy" id="4109"/>
    <lineage>
        <taxon>Eukaryota</taxon>
        <taxon>Viridiplantae</taxon>
        <taxon>Streptophyta</taxon>
        <taxon>Embryophyta</taxon>
        <taxon>Tracheophyta</taxon>
        <taxon>Spermatophyta</taxon>
        <taxon>Magnoliopsida</taxon>
        <taxon>eudicotyledons</taxon>
        <taxon>Gunneridae</taxon>
        <taxon>Pentapetalae</taxon>
        <taxon>asterids</taxon>
        <taxon>lamiids</taxon>
        <taxon>Solanales</taxon>
        <taxon>Solanaceae</taxon>
        <taxon>Solanoideae</taxon>
        <taxon>Solaneae</taxon>
        <taxon>Solanum</taxon>
    </lineage>
</organism>
<evidence type="ECO:0000256" key="3">
    <source>
        <dbReference type="ARBA" id="ARBA00022801"/>
    </source>
</evidence>
<keyword evidence="2" id="KW-0645">Protease</keyword>
<evidence type="ECO:0000256" key="1">
    <source>
        <dbReference type="ARBA" id="ARBA00005234"/>
    </source>
</evidence>
<reference evidence="5 6" key="1">
    <citation type="submission" date="2020-09" db="EMBL/GenBank/DDBJ databases">
        <title>De no assembly of potato wild relative species, Solanum commersonii.</title>
        <authorList>
            <person name="Cho K."/>
        </authorList>
    </citation>
    <scope>NUCLEOTIDE SEQUENCE [LARGE SCALE GENOMIC DNA]</scope>
    <source>
        <strain evidence="5">LZ3.2</strain>
        <tissue evidence="5">Leaf</tissue>
    </source>
</reference>
<dbReference type="SUPFAM" id="SSF54001">
    <property type="entry name" value="Cysteine proteinases"/>
    <property type="match status" value="1"/>
</dbReference>
<accession>A0A9J5ZJ83</accession>
<keyword evidence="6" id="KW-1185">Reference proteome</keyword>
<evidence type="ECO:0000256" key="2">
    <source>
        <dbReference type="ARBA" id="ARBA00022670"/>
    </source>
</evidence>
<name>A0A9J5ZJ83_SOLCO</name>
<evidence type="ECO:0000313" key="5">
    <source>
        <dbReference type="EMBL" id="KAG5611110.1"/>
    </source>
</evidence>
<dbReference type="Proteomes" id="UP000824120">
    <property type="component" value="Chromosome 4"/>
</dbReference>
<comment type="caution">
    <text evidence="5">The sequence shown here is derived from an EMBL/GenBank/DDBJ whole genome shotgun (WGS) entry which is preliminary data.</text>
</comment>
<dbReference type="AlphaFoldDB" id="A0A9J5ZJ83"/>
<dbReference type="EMBL" id="JACXVP010000004">
    <property type="protein sequence ID" value="KAG5611110.1"/>
    <property type="molecule type" value="Genomic_DNA"/>
</dbReference>
<dbReference type="PANTHER" id="PTHR31470:SF46">
    <property type="entry name" value="ULP1 PROTEASE FAMILY, C-TERMINAL CATALYTIC DOMAIN CONTAINING PROTEIN"/>
    <property type="match status" value="1"/>
</dbReference>
<comment type="similarity">
    <text evidence="1">Belongs to the peptidase C48 family.</text>
</comment>
<dbReference type="InterPro" id="IPR003653">
    <property type="entry name" value="Peptidase_C48_C"/>
</dbReference>
<gene>
    <name evidence="5" type="ORF">H5410_022391</name>
</gene>
<sequence length="81" mass="9478">MKGTITIRLMIILVPKNTLTVRRLYLYMKAGLPWHIVDDVYIPVNCDGRFHWVLAVVELKRRLICVYDSSLGSRKKYTLGR</sequence>
<dbReference type="Pfam" id="PF02902">
    <property type="entry name" value="Peptidase_C48"/>
    <property type="match status" value="1"/>
</dbReference>
<dbReference type="InterPro" id="IPR038765">
    <property type="entry name" value="Papain-like_cys_pep_sf"/>
</dbReference>
<keyword evidence="3" id="KW-0378">Hydrolase</keyword>
<dbReference type="OrthoDB" id="1305543at2759"/>
<proteinExistence type="inferred from homology"/>
<dbReference type="PANTHER" id="PTHR31470">
    <property type="entry name" value="CYSTEINE PROTEINASES SUPERFAMILY PROTEIN-RELATED-RELATED"/>
    <property type="match status" value="1"/>
</dbReference>
<dbReference type="PROSITE" id="PS50600">
    <property type="entry name" value="ULP_PROTEASE"/>
    <property type="match status" value="1"/>
</dbReference>
<evidence type="ECO:0000259" key="4">
    <source>
        <dbReference type="PROSITE" id="PS50600"/>
    </source>
</evidence>
<protein>
    <recommendedName>
        <fullName evidence="4">Ubiquitin-like protease family profile domain-containing protein</fullName>
    </recommendedName>
</protein>
<feature type="domain" description="Ubiquitin-like protease family profile" evidence="4">
    <location>
        <begin position="1"/>
        <end position="81"/>
    </location>
</feature>
<evidence type="ECO:0000313" key="6">
    <source>
        <dbReference type="Proteomes" id="UP000824120"/>
    </source>
</evidence>
<dbReference type="GO" id="GO:0006508">
    <property type="term" value="P:proteolysis"/>
    <property type="evidence" value="ECO:0007669"/>
    <property type="project" value="UniProtKB-KW"/>
</dbReference>